<dbReference type="AlphaFoldDB" id="A0A645IIK1"/>
<sequence length="76" mass="8884">MTYRCIFNQIARFDIKDLPLRMIHHKKRMLPGPAGGFLEFFLVDSDGFGYIPSFQGRKGLFQIQIIHVNLPDFTIR</sequence>
<proteinExistence type="predicted"/>
<organism evidence="1">
    <name type="scientific">bioreactor metagenome</name>
    <dbReference type="NCBI Taxonomy" id="1076179"/>
    <lineage>
        <taxon>unclassified sequences</taxon>
        <taxon>metagenomes</taxon>
        <taxon>ecological metagenomes</taxon>
    </lineage>
</organism>
<comment type="caution">
    <text evidence="1">The sequence shown here is derived from an EMBL/GenBank/DDBJ whole genome shotgun (WGS) entry which is preliminary data.</text>
</comment>
<name>A0A645IIK1_9ZZZZ</name>
<accession>A0A645IIK1</accession>
<reference evidence="1" key="1">
    <citation type="submission" date="2019-08" db="EMBL/GenBank/DDBJ databases">
        <authorList>
            <person name="Kucharzyk K."/>
            <person name="Murdoch R.W."/>
            <person name="Higgins S."/>
            <person name="Loffler F."/>
        </authorList>
    </citation>
    <scope>NUCLEOTIDE SEQUENCE</scope>
</reference>
<evidence type="ECO:0000313" key="1">
    <source>
        <dbReference type="EMBL" id="MPN50662.1"/>
    </source>
</evidence>
<dbReference type="EMBL" id="VSSQ01115042">
    <property type="protein sequence ID" value="MPN50662.1"/>
    <property type="molecule type" value="Genomic_DNA"/>
</dbReference>
<protein>
    <submittedName>
        <fullName evidence="1">Uncharacterized protein</fullName>
    </submittedName>
</protein>
<gene>
    <name evidence="1" type="ORF">SDC9_198294</name>
</gene>